<name>A0A812LW41_9DINO</name>
<dbReference type="AlphaFoldDB" id="A0A812LW41"/>
<keyword evidence="1" id="KW-0472">Membrane</keyword>
<organism evidence="2 3">
    <name type="scientific">Symbiodinium natans</name>
    <dbReference type="NCBI Taxonomy" id="878477"/>
    <lineage>
        <taxon>Eukaryota</taxon>
        <taxon>Sar</taxon>
        <taxon>Alveolata</taxon>
        <taxon>Dinophyceae</taxon>
        <taxon>Suessiales</taxon>
        <taxon>Symbiodiniaceae</taxon>
        <taxon>Symbiodinium</taxon>
    </lineage>
</organism>
<keyword evidence="1" id="KW-1133">Transmembrane helix</keyword>
<protein>
    <submittedName>
        <fullName evidence="2">Uncharacterized protein</fullName>
    </submittedName>
</protein>
<proteinExistence type="predicted"/>
<gene>
    <name evidence="2" type="ORF">SNAT2548_LOCUS12751</name>
</gene>
<evidence type="ECO:0000313" key="2">
    <source>
        <dbReference type="EMBL" id="CAE7253534.1"/>
    </source>
</evidence>
<dbReference type="EMBL" id="CAJNDS010001258">
    <property type="protein sequence ID" value="CAE7253534.1"/>
    <property type="molecule type" value="Genomic_DNA"/>
</dbReference>
<dbReference type="Proteomes" id="UP000604046">
    <property type="component" value="Unassembled WGS sequence"/>
</dbReference>
<evidence type="ECO:0000256" key="1">
    <source>
        <dbReference type="SAM" id="Phobius"/>
    </source>
</evidence>
<comment type="caution">
    <text evidence="2">The sequence shown here is derived from an EMBL/GenBank/DDBJ whole genome shotgun (WGS) entry which is preliminary data.</text>
</comment>
<evidence type="ECO:0000313" key="3">
    <source>
        <dbReference type="Proteomes" id="UP000604046"/>
    </source>
</evidence>
<keyword evidence="1" id="KW-0812">Transmembrane</keyword>
<accession>A0A812LW41</accession>
<reference evidence="2" key="1">
    <citation type="submission" date="2021-02" db="EMBL/GenBank/DDBJ databases">
        <authorList>
            <person name="Dougan E. K."/>
            <person name="Rhodes N."/>
            <person name="Thang M."/>
            <person name="Chan C."/>
        </authorList>
    </citation>
    <scope>NUCLEOTIDE SEQUENCE</scope>
</reference>
<sequence>MQVADKVLPVIAVALGAITITTDMYDDIEYPCGCCTVPDSAFLPLAQQPEQSTPASHRLALESEQLAAYMAHVQGLKKLGTLTGLSDSLSKRLTFATSWTVSAMAFNVAGLAVWYLVWHREALRERSISLSSPLIG</sequence>
<feature type="transmembrane region" description="Helical" evidence="1">
    <location>
        <begin position="96"/>
        <end position="117"/>
    </location>
</feature>
<keyword evidence="3" id="KW-1185">Reference proteome</keyword>